<feature type="region of interest" description="Disordered" evidence="1">
    <location>
        <begin position="1"/>
        <end position="36"/>
    </location>
</feature>
<proteinExistence type="predicted"/>
<dbReference type="RefSeq" id="WP_321543790.1">
    <property type="nucleotide sequence ID" value="NZ_JAXIVS010000001.1"/>
</dbReference>
<comment type="caution">
    <text evidence="3">The sequence shown here is derived from an EMBL/GenBank/DDBJ whole genome shotgun (WGS) entry which is preliminary data.</text>
</comment>
<evidence type="ECO:0000256" key="1">
    <source>
        <dbReference type="SAM" id="MobiDB-lite"/>
    </source>
</evidence>
<dbReference type="EMBL" id="JAXIVS010000001">
    <property type="protein sequence ID" value="MDY7225070.1"/>
    <property type="molecule type" value="Genomic_DNA"/>
</dbReference>
<evidence type="ECO:0000259" key="2">
    <source>
        <dbReference type="Pfam" id="PF20032"/>
    </source>
</evidence>
<feature type="domain" description="ADYC" evidence="2">
    <location>
        <begin position="91"/>
        <end position="273"/>
    </location>
</feature>
<accession>A0ABU5GZ16</accession>
<evidence type="ECO:0000313" key="4">
    <source>
        <dbReference type="Proteomes" id="UP001291309"/>
    </source>
</evidence>
<evidence type="ECO:0000313" key="3">
    <source>
        <dbReference type="EMBL" id="MDY7225070.1"/>
    </source>
</evidence>
<name>A0ABU5GZ16_9BACT</name>
<dbReference type="Proteomes" id="UP001291309">
    <property type="component" value="Unassembled WGS sequence"/>
</dbReference>
<organism evidence="3 4">
    <name type="scientific">Hyalangium rubrum</name>
    <dbReference type="NCBI Taxonomy" id="3103134"/>
    <lineage>
        <taxon>Bacteria</taxon>
        <taxon>Pseudomonadati</taxon>
        <taxon>Myxococcota</taxon>
        <taxon>Myxococcia</taxon>
        <taxon>Myxococcales</taxon>
        <taxon>Cystobacterineae</taxon>
        <taxon>Archangiaceae</taxon>
        <taxon>Hyalangium</taxon>
    </lineage>
</organism>
<dbReference type="Pfam" id="PF20032">
    <property type="entry name" value="ADYC"/>
    <property type="match status" value="1"/>
</dbReference>
<protein>
    <submittedName>
        <fullName evidence="3">ADYC domain-containing protein</fullName>
    </submittedName>
</protein>
<keyword evidence="4" id="KW-1185">Reference proteome</keyword>
<sequence length="332" mass="36161">MASTPTPERAPAVAQPKARVSVPPCQPQTPERKVWPQGTLLWGTSRKDSQRETSSILASVELGRVRLGAATVSGVRLEQGRLVAASREPKALVSAVMQGRASDGAPVEVALCGAEAAAEDPSVMWYQIQVWDAEREAWENPCVATHRVPSPRALAVPGVWDEKGARHEEAGRFTFACENGVIAKCIQWGYKPWGEKAGYSLEALHQACTRMARADYCGDGRSHTREDMPIDMYDGLAVLTRTKEAAGGWEPALASFEAAWTADGAWCLSRTRDGSAVERILEECPARFEVGEKDLGEGDRCKVLRKGEHAEAVLLRNRSYEKGAPLRAGQRP</sequence>
<gene>
    <name evidence="3" type="ORF">SYV04_01700</name>
</gene>
<dbReference type="InterPro" id="IPR045426">
    <property type="entry name" value="ADYC"/>
</dbReference>
<reference evidence="3 4" key="1">
    <citation type="submission" date="2023-12" db="EMBL/GenBank/DDBJ databases">
        <title>the genome sequence of Hyalangium sp. s54d21.</title>
        <authorList>
            <person name="Zhang X."/>
        </authorList>
    </citation>
    <scope>NUCLEOTIDE SEQUENCE [LARGE SCALE GENOMIC DNA]</scope>
    <source>
        <strain evidence="4">s54d21</strain>
    </source>
</reference>